<dbReference type="SMART" id="SM00966">
    <property type="entry name" value="SpoVT_AbrB"/>
    <property type="match status" value="1"/>
</dbReference>
<evidence type="ECO:0000259" key="2">
    <source>
        <dbReference type="PROSITE" id="PS50943"/>
    </source>
</evidence>
<comment type="caution">
    <text evidence="3">The sequence shown here is derived from an EMBL/GenBank/DDBJ whole genome shotgun (WGS) entry which is preliminary data.</text>
</comment>
<dbReference type="Gene3D" id="1.10.260.40">
    <property type="entry name" value="lambda repressor-like DNA-binding domains"/>
    <property type="match status" value="1"/>
</dbReference>
<evidence type="ECO:0000313" key="3">
    <source>
        <dbReference type="EMBL" id="KRO22111.1"/>
    </source>
</evidence>
<dbReference type="RefSeq" id="WP_057800399.1">
    <property type="nucleotide sequence ID" value="NZ_BJZZ01000042.1"/>
</dbReference>
<evidence type="ECO:0000313" key="4">
    <source>
        <dbReference type="Proteomes" id="UP000051249"/>
    </source>
</evidence>
<dbReference type="SUPFAM" id="SSF89447">
    <property type="entry name" value="AbrB/MazE/MraZ-like"/>
    <property type="match status" value="1"/>
</dbReference>
<dbReference type="PANTHER" id="PTHR46558:SF4">
    <property type="entry name" value="DNA-BIDING PHAGE PROTEIN"/>
    <property type="match status" value="1"/>
</dbReference>
<dbReference type="Gene3D" id="2.10.260.10">
    <property type="match status" value="1"/>
</dbReference>
<dbReference type="PROSITE" id="PS50943">
    <property type="entry name" value="HTH_CROC1"/>
    <property type="match status" value="1"/>
</dbReference>
<dbReference type="PATRIC" id="fig|480391.4.peg.1321"/>
<keyword evidence="1" id="KW-0238">DNA-binding</keyword>
<dbReference type="NCBIfam" id="TIGR01439">
    <property type="entry name" value="lp_hng_hel_AbrB"/>
    <property type="match status" value="1"/>
</dbReference>
<keyword evidence="4" id="KW-1185">Reference proteome</keyword>
<dbReference type="InterPro" id="IPR001387">
    <property type="entry name" value="Cro/C1-type_HTH"/>
</dbReference>
<sequence>MKNQKNVIANNLRFLRSQKKWSKEYLAEKLDVTRQSIAKWENGESLPDLINCVALSELYGVDLNNLVRYDADKEGMPIGPANKHIFGTVKVGDRGQIVLPKNARDMLEIKAGDNLMVLGDSGQESPGLALISTTTFMKMTGQKLDNFFFNKDE</sequence>
<dbReference type="OrthoDB" id="9805856at2"/>
<accession>A0A0R2N8E6</accession>
<gene>
    <name evidence="3" type="ORF">IV88_GL001300</name>
</gene>
<dbReference type="Pfam" id="PF04014">
    <property type="entry name" value="MazE_antitoxin"/>
    <property type="match status" value="1"/>
</dbReference>
<dbReference type="InterPro" id="IPR010982">
    <property type="entry name" value="Lambda_DNA-bd_dom_sf"/>
</dbReference>
<protein>
    <recommendedName>
        <fullName evidence="2">HTH cro/C1-type domain-containing protein</fullName>
    </recommendedName>
</protein>
<dbReference type="InterPro" id="IPR037914">
    <property type="entry name" value="SpoVT-AbrB_sf"/>
</dbReference>
<dbReference type="SMART" id="SM00530">
    <property type="entry name" value="HTH_XRE"/>
    <property type="match status" value="1"/>
</dbReference>
<name>A0A0R2N8E6_9LACO</name>
<dbReference type="Proteomes" id="UP000051249">
    <property type="component" value="Unassembled WGS sequence"/>
</dbReference>
<dbReference type="CDD" id="cd00093">
    <property type="entry name" value="HTH_XRE"/>
    <property type="match status" value="1"/>
</dbReference>
<dbReference type="EMBL" id="JQCQ01000041">
    <property type="protein sequence ID" value="KRO22111.1"/>
    <property type="molecule type" value="Genomic_DNA"/>
</dbReference>
<feature type="domain" description="HTH cro/C1-type" evidence="2">
    <location>
        <begin position="12"/>
        <end position="66"/>
    </location>
</feature>
<dbReference type="Pfam" id="PF01381">
    <property type="entry name" value="HTH_3"/>
    <property type="match status" value="1"/>
</dbReference>
<dbReference type="SUPFAM" id="SSF47413">
    <property type="entry name" value="lambda repressor-like DNA-binding domains"/>
    <property type="match status" value="1"/>
</dbReference>
<proteinExistence type="predicted"/>
<organism evidence="3 4">
    <name type="scientific">Pediococcus argentinicus</name>
    <dbReference type="NCBI Taxonomy" id="480391"/>
    <lineage>
        <taxon>Bacteria</taxon>
        <taxon>Bacillati</taxon>
        <taxon>Bacillota</taxon>
        <taxon>Bacilli</taxon>
        <taxon>Lactobacillales</taxon>
        <taxon>Lactobacillaceae</taxon>
        <taxon>Pediococcus</taxon>
    </lineage>
</organism>
<evidence type="ECO:0000256" key="1">
    <source>
        <dbReference type="ARBA" id="ARBA00023125"/>
    </source>
</evidence>
<dbReference type="AlphaFoldDB" id="A0A0R2N8E6"/>
<reference evidence="3 4" key="1">
    <citation type="journal article" date="2015" name="Genome Announc.">
        <title>Expanding the biotechnology potential of lactobacilli through comparative genomics of 213 strains and associated genera.</title>
        <authorList>
            <person name="Sun Z."/>
            <person name="Harris H.M."/>
            <person name="McCann A."/>
            <person name="Guo C."/>
            <person name="Argimon S."/>
            <person name="Zhang W."/>
            <person name="Yang X."/>
            <person name="Jeffery I.B."/>
            <person name="Cooney J.C."/>
            <person name="Kagawa T.F."/>
            <person name="Liu W."/>
            <person name="Song Y."/>
            <person name="Salvetti E."/>
            <person name="Wrobel A."/>
            <person name="Rasinkangas P."/>
            <person name="Parkhill J."/>
            <person name="Rea M.C."/>
            <person name="O'Sullivan O."/>
            <person name="Ritari J."/>
            <person name="Douillard F.P."/>
            <person name="Paul Ross R."/>
            <person name="Yang R."/>
            <person name="Briner A.E."/>
            <person name="Felis G.E."/>
            <person name="de Vos W.M."/>
            <person name="Barrangou R."/>
            <person name="Klaenhammer T.R."/>
            <person name="Caufield P.W."/>
            <person name="Cui Y."/>
            <person name="Zhang H."/>
            <person name="O'Toole P.W."/>
        </authorList>
    </citation>
    <scope>NUCLEOTIDE SEQUENCE [LARGE SCALE GENOMIC DNA]</scope>
    <source>
        <strain evidence="3 4">DSM 23026</strain>
    </source>
</reference>
<dbReference type="PANTHER" id="PTHR46558">
    <property type="entry name" value="TRACRIPTIONAL REGULATORY PROTEIN-RELATED-RELATED"/>
    <property type="match status" value="1"/>
</dbReference>
<dbReference type="InterPro" id="IPR007159">
    <property type="entry name" value="SpoVT-AbrB_dom"/>
</dbReference>
<dbReference type="GO" id="GO:0003677">
    <property type="term" value="F:DNA binding"/>
    <property type="evidence" value="ECO:0007669"/>
    <property type="project" value="UniProtKB-KW"/>
</dbReference>